<dbReference type="RefSeq" id="WP_143313601.1">
    <property type="nucleotide sequence ID" value="NZ_FUZZ01000002.1"/>
</dbReference>
<organism evidence="1 2">
    <name type="scientific">Chitinophaga ginsengisegetis</name>
    <dbReference type="NCBI Taxonomy" id="393003"/>
    <lineage>
        <taxon>Bacteria</taxon>
        <taxon>Pseudomonadati</taxon>
        <taxon>Bacteroidota</taxon>
        <taxon>Chitinophagia</taxon>
        <taxon>Chitinophagales</taxon>
        <taxon>Chitinophagaceae</taxon>
        <taxon>Chitinophaga</taxon>
    </lineage>
</organism>
<reference evidence="1 2" key="1">
    <citation type="submission" date="2017-02" db="EMBL/GenBank/DDBJ databases">
        <authorList>
            <person name="Peterson S.W."/>
        </authorList>
    </citation>
    <scope>NUCLEOTIDE SEQUENCE [LARGE SCALE GENOMIC DNA]</scope>
    <source>
        <strain evidence="1 2">DSM 18108</strain>
    </source>
</reference>
<evidence type="ECO:0000313" key="1">
    <source>
        <dbReference type="EMBL" id="SKD04598.1"/>
    </source>
</evidence>
<dbReference type="EMBL" id="FUZZ01000002">
    <property type="protein sequence ID" value="SKD04598.1"/>
    <property type="molecule type" value="Genomic_DNA"/>
</dbReference>
<dbReference type="STRING" id="393003.SAMN05660461_2889"/>
<sequence>MKYVNPVSFLETVHGGPVDTENTAALSLLRKKMLAELELSDDKQLKINQWTFDKHQLLQFFDKLTAGNELRYHAQIAADPVLLHFLETGEITGRFADSPLYNENGFLKFISPYYEPLFANAVLDSLKHQRLQNTIDLFANPLLLDGEHTTTCYGRIFRYVRVLEERLKIIIAKLRAGEVIPLRELWPFANITLVKQLNQLPYAFYEWRSDYGISLINLGLAIYRNDFTNGMAIVGLTGKLQTSEYVQEEMARWKTKMKEYWKEQEKKMSLAQRIGRWVAPIRPKWLSEQGAGSLIIGVAVALIFVINVRPMFTRPNPTLSAPVNYFITSRTKEAMKYLLFNLQTDSIYTPYRDVSKTPITGDDVYGPDFMAALQKPLFSNTTDPAVLKTVNDRLKDRKPGATISAPKSNTAHRQSLHLYNRLIVPAIAMIQTPDTFYSCYIAPADSAYVPLQLTVNQLYVYAGQLWNGSKEARAPMDDARAYRVKGFFLMPYKNSRQFLKESSLIFKLDPNYWATSDRNIPIEIGLTDSTSLYFNLLENNAAGIELEIGN</sequence>
<gene>
    <name evidence="1" type="ORF">SAMN05660461_2889</name>
</gene>
<accession>A0A1T5NWR8</accession>
<protein>
    <submittedName>
        <fullName evidence="1">Uncharacterized protein</fullName>
    </submittedName>
</protein>
<name>A0A1T5NWR8_9BACT</name>
<dbReference type="AlphaFoldDB" id="A0A1T5NWR8"/>
<dbReference type="Proteomes" id="UP000190166">
    <property type="component" value="Unassembled WGS sequence"/>
</dbReference>
<evidence type="ECO:0000313" key="2">
    <source>
        <dbReference type="Proteomes" id="UP000190166"/>
    </source>
</evidence>
<keyword evidence="2" id="KW-1185">Reference proteome</keyword>
<proteinExistence type="predicted"/>